<dbReference type="AlphaFoldDB" id="A0A7H8QYQ0"/>
<dbReference type="EMBL" id="CP055900">
    <property type="protein sequence ID" value="QKX58896.1"/>
    <property type="molecule type" value="Genomic_DNA"/>
</dbReference>
<keyword evidence="5" id="KW-0926">Vacuole</keyword>
<dbReference type="PANTHER" id="PTHR13027">
    <property type="entry name" value="SAND PROTEIN-RELATED"/>
    <property type="match status" value="1"/>
</dbReference>
<dbReference type="Pfam" id="PF19036">
    <property type="entry name" value="Fuz_longin_1"/>
    <property type="match status" value="1"/>
</dbReference>
<dbReference type="InterPro" id="IPR043971">
    <property type="entry name" value="FUZ/MON1/HPS1_longin_2"/>
</dbReference>
<protein>
    <recommendedName>
        <fullName evidence="2 5">Vacuolar fusion protein MON1</fullName>
    </recommendedName>
</protein>
<dbReference type="InterPro" id="IPR004353">
    <property type="entry name" value="Mon1"/>
</dbReference>
<evidence type="ECO:0000256" key="1">
    <source>
        <dbReference type="ARBA" id="ARBA00004380"/>
    </source>
</evidence>
<keyword evidence="5" id="KW-0472">Membrane</keyword>
<comment type="function">
    <text evidence="5">Required for multiple vacuole delivery pathways including the cytoplasm to vacuole transport (Cvt), autophagy, pexophagy and endocytosis.</text>
</comment>
<evidence type="ECO:0000259" key="8">
    <source>
        <dbReference type="Pfam" id="PF19037"/>
    </source>
</evidence>
<feature type="domain" description="FUZ/MON1/HPS1 third Longin" evidence="9">
    <location>
        <begin position="494"/>
        <end position="593"/>
    </location>
</feature>
<keyword evidence="5" id="KW-0072">Autophagy</keyword>
<dbReference type="Pfam" id="PF19038">
    <property type="entry name" value="Fuz_longin_3"/>
    <property type="match status" value="1"/>
</dbReference>
<dbReference type="GO" id="GO:0006914">
    <property type="term" value="P:autophagy"/>
    <property type="evidence" value="ECO:0007669"/>
    <property type="project" value="UniProtKB-UniRule"/>
</dbReference>
<dbReference type="GeneID" id="55993520"/>
<dbReference type="PRINTS" id="PR01546">
    <property type="entry name" value="YEAST73DUF"/>
</dbReference>
<evidence type="ECO:0000259" key="7">
    <source>
        <dbReference type="Pfam" id="PF19036"/>
    </source>
</evidence>
<dbReference type="InterPro" id="IPR043970">
    <property type="entry name" value="FUZ/MON1/HPS1_longin_3"/>
</dbReference>
<evidence type="ECO:0000256" key="6">
    <source>
        <dbReference type="SAM" id="MobiDB-lite"/>
    </source>
</evidence>
<gene>
    <name evidence="10" type="ORF">TRUGW13939_06024</name>
</gene>
<evidence type="ECO:0000313" key="10">
    <source>
        <dbReference type="EMBL" id="QKX58896.1"/>
    </source>
</evidence>
<sequence>METKADGPSTTPDGQSDQHSREISKSHGDDRGTYSTSSEEERPPLPPRPQTIDLLDEDSASRPLTARPHLQSQATTALSLKDISRQANSDTVDTFIPGFGRTLLGRGLKARTSLSQLNSTRGSEAGDTASIRSVIANSEEGQDESIFGDFAAEAAHQLHTENVGVLDLPEFPQDDGENEFVREFDDIGDLDEIGDNEGMIQEYINYLVSNYIGIIQTIISFYQEGDDPLRSFIAGDTKIVILSQGPLYLVAISRLAESEGHLRLQLDALYMQILSTLTLPTLGHLFSVRPSTDLKRPLQGTETLLSSLADSFTKGSPTTLLSALECLKIRKSHRQSINNVLLKTRAEKLLYGLVAAGGRLVSVIRPKKHSLHPGDLQLLFNMIFEADGVKAGGGESWIPVCLPGFNSSGYLYMYVSFLDVRNENGDIFNDEDIVKDESVAIILISPDKESFFQLQEMRNNIVEQMQKNGSMKIIMDAIKGGRPSPTDIVPGTVLRHFIYKSRAHVQFVMSSYESEFTSLTRHRRLISMYNSLHESVHARNTHVKVHHSASKSASAFAWVSPAFEFYCVAGPDTNRNALSQSANKITQWIRKEEERLFIIGGAVF</sequence>
<dbReference type="GO" id="GO:0006623">
    <property type="term" value="P:protein targeting to vacuole"/>
    <property type="evidence" value="ECO:0007669"/>
    <property type="project" value="UniProtKB-UniRule"/>
</dbReference>
<dbReference type="KEGG" id="trg:TRUGW13939_06024"/>
<feature type="domain" description="FUZ/MON1/HPS1 first Longin" evidence="7">
    <location>
        <begin position="206"/>
        <end position="308"/>
    </location>
</feature>
<dbReference type="GO" id="GO:0032585">
    <property type="term" value="C:multivesicular body membrane"/>
    <property type="evidence" value="ECO:0007669"/>
    <property type="project" value="UniProtKB-SubCell"/>
</dbReference>
<keyword evidence="5" id="KW-0813">Transport</keyword>
<name>A0A7H8QYQ0_TALRU</name>
<organism evidence="10 11">
    <name type="scientific">Talaromyces rugulosus</name>
    <name type="common">Penicillium rugulosum</name>
    <dbReference type="NCBI Taxonomy" id="121627"/>
    <lineage>
        <taxon>Eukaryota</taxon>
        <taxon>Fungi</taxon>
        <taxon>Dikarya</taxon>
        <taxon>Ascomycota</taxon>
        <taxon>Pezizomycotina</taxon>
        <taxon>Eurotiomycetes</taxon>
        <taxon>Eurotiomycetidae</taxon>
        <taxon>Eurotiales</taxon>
        <taxon>Trichocomaceae</taxon>
        <taxon>Talaromyces</taxon>
        <taxon>Talaromyces sect. Islandici</taxon>
    </lineage>
</organism>
<feature type="compositionally biased region" description="Basic and acidic residues" evidence="6">
    <location>
        <begin position="16"/>
        <end position="32"/>
    </location>
</feature>
<comment type="function">
    <text evidence="4">In complex with CCZ1, is required for multiple vacuole delivery pathways including the cytoplasm to vacuole transport (Cvt), autophagy, pexophagy and endocytosis. The MON1-CCZ1 complex acts at the fusion of vesicles with the vacuole, through its regulation of the SNARE complex during the coordinated priming and docking stages of fusion, and particularly at the stage of tethering/docking.</text>
</comment>
<dbReference type="GO" id="GO:0035658">
    <property type="term" value="C:Mon1-Ccz1 complex"/>
    <property type="evidence" value="ECO:0007669"/>
    <property type="project" value="TreeGrafter"/>
</dbReference>
<dbReference type="Proteomes" id="UP000509510">
    <property type="component" value="Chromosome III"/>
</dbReference>
<evidence type="ECO:0000256" key="3">
    <source>
        <dbReference type="ARBA" id="ARBA00022753"/>
    </source>
</evidence>
<feature type="region of interest" description="Disordered" evidence="6">
    <location>
        <begin position="1"/>
        <end position="53"/>
    </location>
</feature>
<dbReference type="GO" id="GO:0016192">
    <property type="term" value="P:vesicle-mediated transport"/>
    <property type="evidence" value="ECO:0007669"/>
    <property type="project" value="InterPro"/>
</dbReference>
<evidence type="ECO:0000259" key="9">
    <source>
        <dbReference type="Pfam" id="PF19038"/>
    </source>
</evidence>
<comment type="subcellular location">
    <subcellularLocation>
        <location evidence="5">Endosome</location>
        <location evidence="5">Multivesicular body membrane</location>
        <topology evidence="5">Peripheral membrane protein</topology>
    </subcellularLocation>
    <subcellularLocation>
        <location evidence="1 5">Prevacuolar compartment membrane</location>
        <topology evidence="1 5">Peripheral membrane protein</topology>
    </subcellularLocation>
    <subcellularLocation>
        <location evidence="5">Vacuole membrane</location>
        <topology evidence="5">Peripheral membrane protein</topology>
    </subcellularLocation>
</comment>
<keyword evidence="11" id="KW-1185">Reference proteome</keyword>
<evidence type="ECO:0000256" key="5">
    <source>
        <dbReference type="RuleBase" id="RU367048"/>
    </source>
</evidence>
<dbReference type="RefSeq" id="XP_035345074.1">
    <property type="nucleotide sequence ID" value="XM_035489181.1"/>
</dbReference>
<evidence type="ECO:0000313" key="11">
    <source>
        <dbReference type="Proteomes" id="UP000509510"/>
    </source>
</evidence>
<keyword evidence="3 5" id="KW-0967">Endosome</keyword>
<keyword evidence="5" id="KW-0653">Protein transport</keyword>
<evidence type="ECO:0000256" key="2">
    <source>
        <dbReference type="ARBA" id="ARBA00018132"/>
    </source>
</evidence>
<accession>A0A7H8QYQ0</accession>
<reference evidence="11" key="1">
    <citation type="submission" date="2020-06" db="EMBL/GenBank/DDBJ databases">
        <title>A chromosome-scale genome assembly of Talaromyces rugulosus W13939.</title>
        <authorList>
            <person name="Wang B."/>
            <person name="Guo L."/>
            <person name="Ye K."/>
            <person name="Wang L."/>
        </authorList>
    </citation>
    <scope>NUCLEOTIDE SEQUENCE [LARGE SCALE GENOMIC DNA]</scope>
    <source>
        <strain evidence="11">W13939</strain>
    </source>
</reference>
<dbReference type="PANTHER" id="PTHR13027:SF7">
    <property type="entry name" value="VACUOLAR FUSION PROTEIN MON1 HOMOLOG"/>
    <property type="match status" value="1"/>
</dbReference>
<evidence type="ECO:0000256" key="4">
    <source>
        <dbReference type="ARBA" id="ARBA00043892"/>
    </source>
</evidence>
<feature type="domain" description="FUZ/MON1/HPS1 second Longin" evidence="8">
    <location>
        <begin position="348"/>
        <end position="462"/>
    </location>
</feature>
<dbReference type="GO" id="GO:0000329">
    <property type="term" value="C:fungal-type vacuole membrane"/>
    <property type="evidence" value="ECO:0007669"/>
    <property type="project" value="TreeGrafter"/>
</dbReference>
<proteinExistence type="inferred from homology"/>
<dbReference type="InterPro" id="IPR043972">
    <property type="entry name" value="FUZ/MON1/HPS1_longin_1"/>
</dbReference>
<dbReference type="OrthoDB" id="272411at2759"/>
<dbReference type="Pfam" id="PF19037">
    <property type="entry name" value="Fuz_longin_2"/>
    <property type="match status" value="1"/>
</dbReference>
<comment type="similarity">
    <text evidence="5">Belongs to the MON1/SAND family.</text>
</comment>